<dbReference type="AlphaFoldDB" id="A0A0C7HYC0"/>
<keyword evidence="1" id="KW-0732">Signal</keyword>
<evidence type="ECO:0000313" key="3">
    <source>
        <dbReference type="Proteomes" id="UP000049127"/>
    </source>
</evidence>
<evidence type="ECO:0000256" key="1">
    <source>
        <dbReference type="SAM" id="SignalP"/>
    </source>
</evidence>
<gene>
    <name evidence="2" type="ORF">R28058_05261</name>
</gene>
<proteinExistence type="predicted"/>
<protein>
    <submittedName>
        <fullName evidence="2">Membrane protein-like protein</fullName>
    </submittedName>
</protein>
<dbReference type="RefSeq" id="WP_055334468.1">
    <property type="nucleotide sequence ID" value="NZ_CDNF01000003.1"/>
</dbReference>
<dbReference type="NCBIfam" id="TIGR03057">
    <property type="entry name" value="xxxLxxG_by_4"/>
    <property type="match status" value="2"/>
</dbReference>
<organism evidence="2 3">
    <name type="scientific">Paraclostridium sordellii</name>
    <name type="common">Clostridium sordellii</name>
    <dbReference type="NCBI Taxonomy" id="1505"/>
    <lineage>
        <taxon>Bacteria</taxon>
        <taxon>Bacillati</taxon>
        <taxon>Bacillota</taxon>
        <taxon>Clostridia</taxon>
        <taxon>Peptostreptococcales</taxon>
        <taxon>Peptostreptococcaceae</taxon>
        <taxon>Paraclostridium</taxon>
    </lineage>
</organism>
<accession>A0A0C7HYC0</accession>
<dbReference type="InterPro" id="IPR023908">
    <property type="entry name" value="xxxLxxG_rpt"/>
</dbReference>
<dbReference type="OrthoDB" id="9815841at2"/>
<feature type="chain" id="PRO_5009760024" evidence="1">
    <location>
        <begin position="29"/>
        <end position="622"/>
    </location>
</feature>
<dbReference type="Proteomes" id="UP000049127">
    <property type="component" value="Unassembled WGS sequence"/>
</dbReference>
<dbReference type="Gene3D" id="1.10.287.950">
    <property type="entry name" value="Methyl-accepting chemotaxis protein"/>
    <property type="match status" value="2"/>
</dbReference>
<dbReference type="EMBL" id="CEKZ01000003">
    <property type="protein sequence ID" value="CEQ02793.1"/>
    <property type="molecule type" value="Genomic_DNA"/>
</dbReference>
<sequence length="622" mass="66887">MKKVNLPKATIATLTTLMIFLNTGIAFADAKKDETVYTILKEDGNVDKTIVSTWINSDKKLGEFKDYSNLKNITNVKGDEKPKIDGDKITWNVNNEDLYYKGDSKEKLPIDVDIKYELNNKKVSAKDIKGKSGKFKITIKLNNNEKRNRKINNTTKEMYVPFLTATEVLFQRDNFKNIKINSGELIDDGKNSSITFTSFPGLKETLDIDKDLQKYIDLEDTLVIEGQTNKFEMPNIMIVSTPKLPELKGIDENSTLNDLSKSLNDLKKGGDDLLDGSKKLLDGNNELNSSFAKFDEGVKSLAKGSTSLSEGINKLNQSAPTLNSGAKTLSSGLSQLSSSQSKFNDGVSSFASNTDKLYEAYSNINNGISNAKNGADNLSSGLNNGVGGIDGLIGSTSNIDQLAGGLVNLASMIEESNPDVAGQLINISGSLNQVSQGQRDGLSSLKNGVLTAANGANSLSDGLSNLKAGSDSFNANLKALSDGCKTLSESSKQLSSATNQLEDGSKKLVSGTDALSKGTNQLAQGGKSLVDGTNSLTTNSSKLLKGTNALAKGSSDLYNGVSKLKTQGLDKLYKEGNTKLSNINGLMDIKDEIVKLSKEYNNFAGKNKDMDCSVKFIMKINN</sequence>
<feature type="signal peptide" evidence="1">
    <location>
        <begin position="1"/>
        <end position="28"/>
    </location>
</feature>
<name>A0A0C7HYC0_PARSO</name>
<reference evidence="2 3" key="1">
    <citation type="submission" date="2015-01" db="EMBL/GenBank/DDBJ databases">
        <authorList>
            <person name="Aslett A.Martin."/>
            <person name="De Silva Nishadi"/>
        </authorList>
    </citation>
    <scope>NUCLEOTIDE SEQUENCE [LARGE SCALE GENOMIC DNA]</scope>
    <source>
        <strain evidence="2 3">R28058</strain>
    </source>
</reference>
<dbReference type="SUPFAM" id="SSF58104">
    <property type="entry name" value="Methyl-accepting chemotaxis protein (MCP) signaling domain"/>
    <property type="match status" value="1"/>
</dbReference>
<evidence type="ECO:0000313" key="2">
    <source>
        <dbReference type="EMBL" id="CEQ02793.1"/>
    </source>
</evidence>